<evidence type="ECO:0000313" key="14">
    <source>
        <dbReference type="EMBL" id="GIJ68251.1"/>
    </source>
</evidence>
<dbReference type="SMART" id="SM00387">
    <property type="entry name" value="HATPase_c"/>
    <property type="match status" value="1"/>
</dbReference>
<keyword evidence="6 11" id="KW-0812">Transmembrane</keyword>
<feature type="transmembrane region" description="Helical" evidence="11">
    <location>
        <begin position="16"/>
        <end position="41"/>
    </location>
</feature>
<dbReference type="PROSITE" id="PS50109">
    <property type="entry name" value="HIS_KIN"/>
    <property type="match status" value="1"/>
</dbReference>
<protein>
    <recommendedName>
        <fullName evidence="3">histidine kinase</fullName>
        <ecNumber evidence="3">2.7.13.3</ecNumber>
    </recommendedName>
</protein>
<dbReference type="InterPro" id="IPR004358">
    <property type="entry name" value="Sig_transdc_His_kin-like_C"/>
</dbReference>
<dbReference type="Gene3D" id="6.10.340.10">
    <property type="match status" value="1"/>
</dbReference>
<dbReference type="SUPFAM" id="SSF55874">
    <property type="entry name" value="ATPase domain of HSP90 chaperone/DNA topoisomerase II/histidine kinase"/>
    <property type="match status" value="1"/>
</dbReference>
<dbReference type="SUPFAM" id="SSF158472">
    <property type="entry name" value="HAMP domain-like"/>
    <property type="match status" value="1"/>
</dbReference>
<comment type="caution">
    <text evidence="14">The sequence shown here is derived from an EMBL/GenBank/DDBJ whole genome shotgun (WGS) entry which is preliminary data.</text>
</comment>
<dbReference type="SMART" id="SM00388">
    <property type="entry name" value="HisKA"/>
    <property type="match status" value="1"/>
</dbReference>
<dbReference type="EMBL" id="BOPH01000038">
    <property type="protein sequence ID" value="GIJ68251.1"/>
    <property type="molecule type" value="Genomic_DNA"/>
</dbReference>
<keyword evidence="9" id="KW-0902">Two-component regulatory system</keyword>
<evidence type="ECO:0000256" key="8">
    <source>
        <dbReference type="ARBA" id="ARBA00022989"/>
    </source>
</evidence>
<dbReference type="InterPro" id="IPR003594">
    <property type="entry name" value="HATPase_dom"/>
</dbReference>
<evidence type="ECO:0000256" key="7">
    <source>
        <dbReference type="ARBA" id="ARBA00022777"/>
    </source>
</evidence>
<dbReference type="EC" id="2.7.13.3" evidence="3"/>
<dbReference type="AlphaFoldDB" id="A0A8J3ZR81"/>
<evidence type="ECO:0000256" key="3">
    <source>
        <dbReference type="ARBA" id="ARBA00012438"/>
    </source>
</evidence>
<dbReference type="Pfam" id="PF00672">
    <property type="entry name" value="HAMP"/>
    <property type="match status" value="1"/>
</dbReference>
<dbReference type="InterPro" id="IPR005467">
    <property type="entry name" value="His_kinase_dom"/>
</dbReference>
<keyword evidence="7 14" id="KW-0418">Kinase</keyword>
<dbReference type="Pfam" id="PF02518">
    <property type="entry name" value="HATPase_c"/>
    <property type="match status" value="1"/>
</dbReference>
<evidence type="ECO:0000256" key="5">
    <source>
        <dbReference type="ARBA" id="ARBA00022679"/>
    </source>
</evidence>
<accession>A0A8J3ZR81</accession>
<dbReference type="Pfam" id="PF00512">
    <property type="entry name" value="HisKA"/>
    <property type="match status" value="1"/>
</dbReference>
<dbReference type="Gene3D" id="3.30.565.10">
    <property type="entry name" value="Histidine kinase-like ATPase, C-terminal domain"/>
    <property type="match status" value="1"/>
</dbReference>
<keyword evidence="5" id="KW-0808">Transferase</keyword>
<dbReference type="CDD" id="cd06225">
    <property type="entry name" value="HAMP"/>
    <property type="match status" value="1"/>
</dbReference>
<keyword evidence="10 11" id="KW-0472">Membrane</keyword>
<dbReference type="PROSITE" id="PS50885">
    <property type="entry name" value="HAMP"/>
    <property type="match status" value="1"/>
</dbReference>
<evidence type="ECO:0000256" key="11">
    <source>
        <dbReference type="SAM" id="Phobius"/>
    </source>
</evidence>
<evidence type="ECO:0000256" key="4">
    <source>
        <dbReference type="ARBA" id="ARBA00022553"/>
    </source>
</evidence>
<evidence type="ECO:0000259" key="13">
    <source>
        <dbReference type="PROSITE" id="PS50885"/>
    </source>
</evidence>
<sequence length="518" mass="55724">MIETLRRLPDRVPLRVTLVTSVLVLVTMALGASGAAGTYALRGFLIERVDVQLTQATGMILGLQQQYGEDASRDLLRNYLSLPMGWSALGVAVADQNGDYDGFILTDNTSQSQPRLTRPTIEYAQEKSGEPFTTSSQSRRGHQWRVLITPLADNSGSVIVAILLDEVDSTVGKLATAHIIIGAVVLAVLAVVGYAMVRTSLRRLLQVERTAREIAAGDLTRRVPAGHPDTEVGRLAAAFNAMLGEIEYAFRARERSEAEARASEARMRRFAADASHELRTPLTAIRGFSELYRQGGGDPAHVIGRIEHHATRMSALVEDLLLLARLDQHRPMQTMPVDVLSLAADAVQDTTATHDDHPIRLVPNADRPPVVIGDELQLRQVIGNLLNNAVQHTPAGTPVTVTVETVASPGTQGEVVLSVADAGPGLAPDDAARVFERFFRPDPSRTRTVSDKGPAHRGSGLGLSIVHALVAAHGGKIKLETALGVGARFEVRLPLYVPVGEIEPEKVVHAISTQPEAS</sequence>
<dbReference type="PANTHER" id="PTHR45436">
    <property type="entry name" value="SENSOR HISTIDINE KINASE YKOH"/>
    <property type="match status" value="1"/>
</dbReference>
<dbReference type="InterPro" id="IPR036890">
    <property type="entry name" value="HATPase_C_sf"/>
</dbReference>
<dbReference type="PANTHER" id="PTHR45436:SF5">
    <property type="entry name" value="SENSOR HISTIDINE KINASE TRCS"/>
    <property type="match status" value="1"/>
</dbReference>
<dbReference type="InterPro" id="IPR050428">
    <property type="entry name" value="TCS_sensor_his_kinase"/>
</dbReference>
<evidence type="ECO:0000313" key="15">
    <source>
        <dbReference type="Proteomes" id="UP000635606"/>
    </source>
</evidence>
<feature type="domain" description="HAMP" evidence="13">
    <location>
        <begin position="198"/>
        <end position="251"/>
    </location>
</feature>
<dbReference type="SUPFAM" id="SSF47384">
    <property type="entry name" value="Homodimeric domain of signal transducing histidine kinase"/>
    <property type="match status" value="1"/>
</dbReference>
<gene>
    <name evidence="14" type="ORF">Voc01_031680</name>
</gene>
<feature type="transmembrane region" description="Helical" evidence="11">
    <location>
        <begin position="176"/>
        <end position="197"/>
    </location>
</feature>
<comment type="subcellular location">
    <subcellularLocation>
        <location evidence="2">Cell membrane</location>
    </subcellularLocation>
</comment>
<dbReference type="InterPro" id="IPR003660">
    <property type="entry name" value="HAMP_dom"/>
</dbReference>
<dbReference type="SMART" id="SM00304">
    <property type="entry name" value="HAMP"/>
    <property type="match status" value="1"/>
</dbReference>
<dbReference type="FunFam" id="1.10.287.130:FF:000001">
    <property type="entry name" value="Two-component sensor histidine kinase"/>
    <property type="match status" value="1"/>
</dbReference>
<dbReference type="CDD" id="cd00075">
    <property type="entry name" value="HATPase"/>
    <property type="match status" value="1"/>
</dbReference>
<dbReference type="Gene3D" id="1.10.287.130">
    <property type="match status" value="1"/>
</dbReference>
<evidence type="ECO:0000256" key="9">
    <source>
        <dbReference type="ARBA" id="ARBA00023012"/>
    </source>
</evidence>
<dbReference type="PRINTS" id="PR00344">
    <property type="entry name" value="BCTRLSENSOR"/>
</dbReference>
<evidence type="ECO:0000256" key="6">
    <source>
        <dbReference type="ARBA" id="ARBA00022692"/>
    </source>
</evidence>
<keyword evidence="15" id="KW-1185">Reference proteome</keyword>
<evidence type="ECO:0000256" key="10">
    <source>
        <dbReference type="ARBA" id="ARBA00023136"/>
    </source>
</evidence>
<dbReference type="GO" id="GO:0000155">
    <property type="term" value="F:phosphorelay sensor kinase activity"/>
    <property type="evidence" value="ECO:0007669"/>
    <property type="project" value="InterPro"/>
</dbReference>
<name>A0A8J3ZR81_9ACTN</name>
<proteinExistence type="predicted"/>
<organism evidence="14 15">
    <name type="scientific">Virgisporangium ochraceum</name>
    <dbReference type="NCBI Taxonomy" id="65505"/>
    <lineage>
        <taxon>Bacteria</taxon>
        <taxon>Bacillati</taxon>
        <taxon>Actinomycetota</taxon>
        <taxon>Actinomycetes</taxon>
        <taxon>Micromonosporales</taxon>
        <taxon>Micromonosporaceae</taxon>
        <taxon>Virgisporangium</taxon>
    </lineage>
</organism>
<evidence type="ECO:0000259" key="12">
    <source>
        <dbReference type="PROSITE" id="PS50109"/>
    </source>
</evidence>
<comment type="catalytic activity">
    <reaction evidence="1">
        <text>ATP + protein L-histidine = ADP + protein N-phospho-L-histidine.</text>
        <dbReference type="EC" id="2.7.13.3"/>
    </reaction>
</comment>
<feature type="domain" description="Histidine kinase" evidence="12">
    <location>
        <begin position="273"/>
        <end position="497"/>
    </location>
</feature>
<dbReference type="Proteomes" id="UP000635606">
    <property type="component" value="Unassembled WGS sequence"/>
</dbReference>
<dbReference type="RefSeq" id="WP_203928199.1">
    <property type="nucleotide sequence ID" value="NZ_BOPH01000038.1"/>
</dbReference>
<keyword evidence="4" id="KW-0597">Phosphoprotein</keyword>
<dbReference type="CDD" id="cd00082">
    <property type="entry name" value="HisKA"/>
    <property type="match status" value="1"/>
</dbReference>
<evidence type="ECO:0000256" key="2">
    <source>
        <dbReference type="ARBA" id="ARBA00004236"/>
    </source>
</evidence>
<dbReference type="InterPro" id="IPR003661">
    <property type="entry name" value="HisK_dim/P_dom"/>
</dbReference>
<reference evidence="14" key="1">
    <citation type="submission" date="2021-01" db="EMBL/GenBank/DDBJ databases">
        <title>Whole genome shotgun sequence of Virgisporangium ochraceum NBRC 16418.</title>
        <authorList>
            <person name="Komaki H."/>
            <person name="Tamura T."/>
        </authorList>
    </citation>
    <scope>NUCLEOTIDE SEQUENCE</scope>
    <source>
        <strain evidence="14">NBRC 16418</strain>
    </source>
</reference>
<dbReference type="GO" id="GO:0005886">
    <property type="term" value="C:plasma membrane"/>
    <property type="evidence" value="ECO:0007669"/>
    <property type="project" value="UniProtKB-SubCell"/>
</dbReference>
<dbReference type="InterPro" id="IPR036097">
    <property type="entry name" value="HisK_dim/P_sf"/>
</dbReference>
<evidence type="ECO:0000256" key="1">
    <source>
        <dbReference type="ARBA" id="ARBA00000085"/>
    </source>
</evidence>
<keyword evidence="8 11" id="KW-1133">Transmembrane helix</keyword>